<name>A0A8R2LVN7_BOMMO</name>
<feature type="transmembrane region" description="Helical" evidence="11">
    <location>
        <begin position="243"/>
        <end position="270"/>
    </location>
</feature>
<dbReference type="PANTHER" id="PTHR45620">
    <property type="entry name" value="PDF RECEPTOR-LIKE PROTEIN-RELATED"/>
    <property type="match status" value="1"/>
</dbReference>
<protein>
    <submittedName>
        <fullName evidence="14">Uncharacterized protein</fullName>
    </submittedName>
</protein>
<evidence type="ECO:0000256" key="9">
    <source>
        <dbReference type="ARBA" id="ARBA00023180"/>
    </source>
</evidence>
<comment type="similarity">
    <text evidence="2">Belongs to the G-protein coupled receptor 2 family.</text>
</comment>
<dbReference type="PROSITE" id="PS00649">
    <property type="entry name" value="G_PROTEIN_RECEP_F2_1"/>
    <property type="match status" value="1"/>
</dbReference>
<dbReference type="Gene3D" id="4.10.1240.10">
    <property type="entry name" value="GPCR, family 2, extracellular hormone receptor domain"/>
    <property type="match status" value="1"/>
</dbReference>
<dbReference type="Gene3D" id="1.20.1070.10">
    <property type="entry name" value="Rhodopsin 7-helix transmembrane proteins"/>
    <property type="match status" value="1"/>
</dbReference>
<dbReference type="InterPro" id="IPR001879">
    <property type="entry name" value="GPCR_2_extracellular_dom"/>
</dbReference>
<keyword evidence="7 11" id="KW-0472">Membrane</keyword>
<dbReference type="Proteomes" id="UP000005204">
    <property type="component" value="Unassembled WGS sequence"/>
</dbReference>
<dbReference type="PRINTS" id="PR00249">
    <property type="entry name" value="GPCRSECRETIN"/>
</dbReference>
<dbReference type="GO" id="GO:0005886">
    <property type="term" value="C:plasma membrane"/>
    <property type="evidence" value="ECO:0007669"/>
    <property type="project" value="UniProtKB-SubCell"/>
</dbReference>
<dbReference type="InterPro" id="IPR017983">
    <property type="entry name" value="GPCR_2_secretin-like_CS"/>
</dbReference>
<feature type="transmembrane region" description="Helical" evidence="11">
    <location>
        <begin position="290"/>
        <end position="312"/>
    </location>
</feature>
<evidence type="ECO:0000259" key="12">
    <source>
        <dbReference type="PROSITE" id="PS50227"/>
    </source>
</evidence>
<keyword evidence="15" id="KW-1185">Reference proteome</keyword>
<dbReference type="PROSITE" id="PS50261">
    <property type="entry name" value="G_PROTEIN_RECEP_F2_4"/>
    <property type="match status" value="1"/>
</dbReference>
<evidence type="ECO:0000256" key="8">
    <source>
        <dbReference type="ARBA" id="ARBA00023170"/>
    </source>
</evidence>
<dbReference type="PROSITE" id="PS50227">
    <property type="entry name" value="G_PROTEIN_RECEP_F2_3"/>
    <property type="match status" value="1"/>
</dbReference>
<dbReference type="InterPro" id="IPR017981">
    <property type="entry name" value="GPCR_2-like_7TM"/>
</dbReference>
<keyword evidence="4 11" id="KW-0812">Transmembrane</keyword>
<keyword evidence="9" id="KW-0325">Glycoprotein</keyword>
<dbReference type="GO" id="GO:0007166">
    <property type="term" value="P:cell surface receptor signaling pathway"/>
    <property type="evidence" value="ECO:0007669"/>
    <property type="project" value="InterPro"/>
</dbReference>
<dbReference type="AlphaFoldDB" id="A0A8R2LVN7"/>
<evidence type="ECO:0000256" key="5">
    <source>
        <dbReference type="ARBA" id="ARBA00022989"/>
    </source>
</evidence>
<dbReference type="Pfam" id="PF02793">
    <property type="entry name" value="HRM"/>
    <property type="match status" value="1"/>
</dbReference>
<dbReference type="GO" id="GO:0007188">
    <property type="term" value="P:adenylate cyclase-modulating G protein-coupled receptor signaling pathway"/>
    <property type="evidence" value="ECO:0007669"/>
    <property type="project" value="TreeGrafter"/>
</dbReference>
<dbReference type="InterPro" id="IPR000832">
    <property type="entry name" value="GPCR_2_secretin-like"/>
</dbReference>
<evidence type="ECO:0000256" key="11">
    <source>
        <dbReference type="SAM" id="Phobius"/>
    </source>
</evidence>
<keyword evidence="6" id="KW-0297">G-protein coupled receptor</keyword>
<dbReference type="InterPro" id="IPR036445">
    <property type="entry name" value="GPCR_2_extracell_dom_sf"/>
</dbReference>
<organism evidence="14 15">
    <name type="scientific">Bombyx mori</name>
    <name type="common">Silk moth</name>
    <dbReference type="NCBI Taxonomy" id="7091"/>
    <lineage>
        <taxon>Eukaryota</taxon>
        <taxon>Metazoa</taxon>
        <taxon>Ecdysozoa</taxon>
        <taxon>Arthropoda</taxon>
        <taxon>Hexapoda</taxon>
        <taxon>Insecta</taxon>
        <taxon>Pterygota</taxon>
        <taxon>Neoptera</taxon>
        <taxon>Endopterygota</taxon>
        <taxon>Lepidoptera</taxon>
        <taxon>Glossata</taxon>
        <taxon>Ditrysia</taxon>
        <taxon>Bombycoidea</taxon>
        <taxon>Bombycidae</taxon>
        <taxon>Bombycinae</taxon>
        <taxon>Bombyx</taxon>
    </lineage>
</organism>
<evidence type="ECO:0000259" key="13">
    <source>
        <dbReference type="PROSITE" id="PS50261"/>
    </source>
</evidence>
<accession>A0A8R2LVN7</accession>
<evidence type="ECO:0000256" key="7">
    <source>
        <dbReference type="ARBA" id="ARBA00023136"/>
    </source>
</evidence>
<evidence type="ECO:0000256" key="10">
    <source>
        <dbReference type="ARBA" id="ARBA00023224"/>
    </source>
</evidence>
<comment type="subcellular location">
    <subcellularLocation>
        <location evidence="1">Cell membrane</location>
        <topology evidence="1">Multi-pass membrane protein</topology>
    </subcellularLocation>
</comment>
<dbReference type="GO" id="GO:0008528">
    <property type="term" value="F:G protein-coupled peptide receptor activity"/>
    <property type="evidence" value="ECO:0007669"/>
    <property type="project" value="TreeGrafter"/>
</dbReference>
<feature type="domain" description="G-protein coupled receptors family 2 profile 2" evidence="13">
    <location>
        <begin position="166"/>
        <end position="348"/>
    </location>
</feature>
<keyword evidence="10" id="KW-0807">Transducer</keyword>
<evidence type="ECO:0000313" key="14">
    <source>
        <dbReference type="EnsemblMetazoa" id="XP_037867199.1"/>
    </source>
</evidence>
<gene>
    <name evidence="14" type="primary">100187556</name>
</gene>
<dbReference type="SUPFAM" id="SSF81321">
    <property type="entry name" value="Family A G protein-coupled receptor-like"/>
    <property type="match status" value="1"/>
</dbReference>
<feature type="transmembrane region" description="Helical" evidence="11">
    <location>
        <begin position="324"/>
        <end position="344"/>
    </location>
</feature>
<dbReference type="SMART" id="SM00008">
    <property type="entry name" value="HormR"/>
    <property type="match status" value="1"/>
</dbReference>
<dbReference type="InterPro" id="IPR050332">
    <property type="entry name" value="GPCR_2"/>
</dbReference>
<evidence type="ECO:0000256" key="6">
    <source>
        <dbReference type="ARBA" id="ARBA00023040"/>
    </source>
</evidence>
<dbReference type="SUPFAM" id="SSF111418">
    <property type="entry name" value="Hormone receptor domain"/>
    <property type="match status" value="1"/>
</dbReference>
<reference evidence="14" key="2">
    <citation type="submission" date="2022-06" db="UniProtKB">
        <authorList>
            <consortium name="EnsemblMetazoa"/>
        </authorList>
    </citation>
    <scope>IDENTIFICATION</scope>
    <source>
        <strain evidence="14">p50T (Dazao)</strain>
    </source>
</reference>
<evidence type="ECO:0000313" key="15">
    <source>
        <dbReference type="Proteomes" id="UP000005204"/>
    </source>
</evidence>
<reference evidence="15" key="1">
    <citation type="journal article" date="2008" name="Insect Biochem. Mol. Biol.">
        <title>The genome of a lepidopteran model insect, the silkworm Bombyx mori.</title>
        <authorList>
            <consortium name="International Silkworm Genome Consortium"/>
        </authorList>
    </citation>
    <scope>NUCLEOTIDE SEQUENCE [LARGE SCALE GENOMIC DNA]</scope>
    <source>
        <strain evidence="15">p50T</strain>
    </source>
</reference>
<keyword evidence="3" id="KW-1003">Cell membrane</keyword>
<feature type="transmembrane region" description="Helical" evidence="11">
    <location>
        <begin position="130"/>
        <end position="152"/>
    </location>
</feature>
<dbReference type="PANTHER" id="PTHR45620:SF32">
    <property type="entry name" value="DIURETIC HORMONE 31 RECEPTOR, ISOFORM C"/>
    <property type="match status" value="1"/>
</dbReference>
<keyword evidence="8" id="KW-0675">Receptor</keyword>
<dbReference type="EnsemblMetazoa" id="XM_038011271.1">
    <property type="protein sequence ID" value="XP_037867199.1"/>
    <property type="gene ID" value="GeneID_100187556"/>
</dbReference>
<dbReference type="Pfam" id="PF00002">
    <property type="entry name" value="7tm_2"/>
    <property type="match status" value="2"/>
</dbReference>
<evidence type="ECO:0000256" key="2">
    <source>
        <dbReference type="ARBA" id="ARBA00005314"/>
    </source>
</evidence>
<feature type="domain" description="G-protein coupled receptors family 2 profile 1" evidence="12">
    <location>
        <begin position="30"/>
        <end position="119"/>
    </location>
</feature>
<proteinExistence type="inferred from homology"/>
<evidence type="ECO:0000256" key="1">
    <source>
        <dbReference type="ARBA" id="ARBA00004651"/>
    </source>
</evidence>
<sequence>MLSRFLNKLFSQTNVTENPQLKVLYTRYEECFVSNETHNTIVQSEYDENAPRCPKTFDGFSCWDETPSNTTVVQNCPELINGFDPSRTAFKECLENGTWLEHPESKKVWTNYTTCIDYDDLRFRNVINNMYVGGYAISLIALILSLMIFVFLRHFQYKRTRIHANLFISFILNNIMWIVWYKTVVDYIEVVQENTVSINEYISVRSYCAIGWAIPALVVALYTGVRMQLRYGTERCWMDQSHALWIIVIAVVIILTLSFLFLVNVIRVLLKKMQPPASNQPNEAAKKAARATATLVIYFMIPLYGLHFILIPFQRAPESIGEKIYQVVSALLTSLQGLCVSILFCFTNNDVKTALTNYLARYKRKTEAIQMTGITTGESAVNPNAA</sequence>
<feature type="transmembrane region" description="Helical" evidence="11">
    <location>
        <begin position="201"/>
        <end position="222"/>
    </location>
</feature>
<keyword evidence="5 11" id="KW-1133">Transmembrane helix</keyword>
<evidence type="ECO:0000256" key="3">
    <source>
        <dbReference type="ARBA" id="ARBA00022475"/>
    </source>
</evidence>
<feature type="transmembrane region" description="Helical" evidence="11">
    <location>
        <begin position="164"/>
        <end position="181"/>
    </location>
</feature>
<evidence type="ECO:0000256" key="4">
    <source>
        <dbReference type="ARBA" id="ARBA00022692"/>
    </source>
</evidence>